<sequence>MAMSLSSIDLVVTLPCTFRSAALPPSVLDLAALPPCATRSGGASTRGCCIVHFH</sequence>
<reference evidence="1 2" key="3">
    <citation type="submission" date="2019-11" db="EMBL/GenBank/DDBJ databases">
        <title>A de novo genome assembly of a pear dwarfing rootstock.</title>
        <authorList>
            <person name="Wang F."/>
            <person name="Wang J."/>
            <person name="Li S."/>
            <person name="Zhang Y."/>
            <person name="Fang M."/>
            <person name="Ma L."/>
            <person name="Zhao Y."/>
            <person name="Jiang S."/>
        </authorList>
    </citation>
    <scope>NUCLEOTIDE SEQUENCE [LARGE SCALE GENOMIC DNA]</scope>
    <source>
        <strain evidence="1">S2</strain>
        <tissue evidence="1">Leaf</tissue>
    </source>
</reference>
<dbReference type="AlphaFoldDB" id="A0A5N5FY71"/>
<accession>A0A5N5FY71</accession>
<protein>
    <submittedName>
        <fullName evidence="1">Uncharacterized protein</fullName>
    </submittedName>
</protein>
<keyword evidence="2" id="KW-1185">Reference proteome</keyword>
<dbReference type="Proteomes" id="UP000327157">
    <property type="component" value="Chromosome 10"/>
</dbReference>
<reference evidence="2" key="2">
    <citation type="submission" date="2019-10" db="EMBL/GenBank/DDBJ databases">
        <title>A de novo genome assembly of a pear dwarfing rootstock.</title>
        <authorList>
            <person name="Wang F."/>
            <person name="Wang J."/>
            <person name="Li S."/>
            <person name="Zhang Y."/>
            <person name="Fang M."/>
            <person name="Ma L."/>
            <person name="Zhao Y."/>
            <person name="Jiang S."/>
        </authorList>
    </citation>
    <scope>NUCLEOTIDE SEQUENCE [LARGE SCALE GENOMIC DNA]</scope>
</reference>
<proteinExistence type="predicted"/>
<gene>
    <name evidence="1" type="ORF">D8674_004259</name>
</gene>
<evidence type="ECO:0000313" key="1">
    <source>
        <dbReference type="EMBL" id="KAB2603254.1"/>
    </source>
</evidence>
<reference evidence="1 2" key="1">
    <citation type="submission" date="2019-09" db="EMBL/GenBank/DDBJ databases">
        <authorList>
            <person name="Ou C."/>
        </authorList>
    </citation>
    <scope>NUCLEOTIDE SEQUENCE [LARGE SCALE GENOMIC DNA]</scope>
    <source>
        <strain evidence="1">S2</strain>
        <tissue evidence="1">Leaf</tissue>
    </source>
</reference>
<name>A0A5N5FY71_9ROSA</name>
<organism evidence="1 2">
    <name type="scientific">Pyrus ussuriensis x Pyrus communis</name>
    <dbReference type="NCBI Taxonomy" id="2448454"/>
    <lineage>
        <taxon>Eukaryota</taxon>
        <taxon>Viridiplantae</taxon>
        <taxon>Streptophyta</taxon>
        <taxon>Embryophyta</taxon>
        <taxon>Tracheophyta</taxon>
        <taxon>Spermatophyta</taxon>
        <taxon>Magnoliopsida</taxon>
        <taxon>eudicotyledons</taxon>
        <taxon>Gunneridae</taxon>
        <taxon>Pentapetalae</taxon>
        <taxon>rosids</taxon>
        <taxon>fabids</taxon>
        <taxon>Rosales</taxon>
        <taxon>Rosaceae</taxon>
        <taxon>Amygdaloideae</taxon>
        <taxon>Maleae</taxon>
        <taxon>Pyrus</taxon>
    </lineage>
</organism>
<dbReference type="EMBL" id="SMOL01000695">
    <property type="protein sequence ID" value="KAB2603254.1"/>
    <property type="molecule type" value="Genomic_DNA"/>
</dbReference>
<evidence type="ECO:0000313" key="2">
    <source>
        <dbReference type="Proteomes" id="UP000327157"/>
    </source>
</evidence>
<comment type="caution">
    <text evidence="1">The sequence shown here is derived from an EMBL/GenBank/DDBJ whole genome shotgun (WGS) entry which is preliminary data.</text>
</comment>